<accession>A0ABU2LL93</accession>
<evidence type="ECO:0000256" key="4">
    <source>
        <dbReference type="ARBA" id="ARBA00022827"/>
    </source>
</evidence>
<feature type="domain" description="4Fe-4S ferredoxin-type" evidence="6">
    <location>
        <begin position="327"/>
        <end position="357"/>
    </location>
</feature>
<dbReference type="InterPro" id="IPR036188">
    <property type="entry name" value="FAD/NAD-bd_sf"/>
</dbReference>
<comment type="similarity">
    <text evidence="2">Belongs to the GMC oxidoreductase family.</text>
</comment>
<keyword evidence="3" id="KW-0285">Flavoprotein</keyword>
<proteinExistence type="inferred from homology"/>
<dbReference type="Gene3D" id="3.50.50.60">
    <property type="entry name" value="FAD/NAD(P)-binding domain"/>
    <property type="match status" value="2"/>
</dbReference>
<dbReference type="EMBL" id="JAVREM010000003">
    <property type="protein sequence ID" value="MDT0317818.1"/>
    <property type="molecule type" value="Genomic_DNA"/>
</dbReference>
<evidence type="ECO:0000256" key="5">
    <source>
        <dbReference type="ARBA" id="ARBA00023002"/>
    </source>
</evidence>
<dbReference type="InterPro" id="IPR017896">
    <property type="entry name" value="4Fe4S_Fe-S-bd"/>
</dbReference>
<dbReference type="PROSITE" id="PS51379">
    <property type="entry name" value="4FE4S_FER_2"/>
    <property type="match status" value="1"/>
</dbReference>
<dbReference type="PANTHER" id="PTHR42784">
    <property type="entry name" value="PYRANOSE 2-OXIDASE"/>
    <property type="match status" value="1"/>
</dbReference>
<dbReference type="InterPro" id="IPR007867">
    <property type="entry name" value="GMC_OxRtase_C"/>
</dbReference>
<sequence>MPEQQWISAEDRVRLVSLMDEVVPADDFPSASQAGGLAFLTSVLAERPDWRGRVTDVVRHGQASEHWDWFAELVAGGYYADEGNGGNAGAASWAMVDWRPEPAGGWGVAVPVPEAAPATVHPRDLADRYDAIVVGSGAGGGVAACGLAEAGRTVLVVEAGEWPGIAELARDHLRNPRSDWGLAPRSGPSDDAGPRVLDDGRRRLLVRPTENAWHNNAFTGGGGTRVYGAQAWRFAPLDFTMASAYGVPAGSALSDWPIGYEDLAPYYERAEWEIGVSGGEDDGRWAGHRARALPMAALPAGPTRDRLAAAAAALGVSTVRVPLLVNSREYLGRRACAGCGLCVGFACPVDAKNGSQNTMLTRAFATGRAAILPGTRVARIRTDGAGRVVGVTVVGTVDGVAWRRDVDAAEVVVSAGAIESARLLLNSRSDREPNGLGNNNDLVGRHLQGHLYGGAIGIFDDVVEDLVGPGPSIATTDFRHRNGDLVGGGIIANEFVPTPSNAFRYLVGAGFVPRTGLASKRGMRELVRRSLRLMGPIQEVTVADARVRVDDGVVDRHGVPVARLSGGVHEEDLRARDFTSRMSGEWLRAAGAREVFEYRFPHRGPSGGQHQAGTLRMGHDPATSVVDSFGRVWGHDNLRVMDGSVHVTNGGVNPVLTIFATALRSVEQMTGEWRSP</sequence>
<dbReference type="Pfam" id="PF13450">
    <property type="entry name" value="NAD_binding_8"/>
    <property type="match status" value="1"/>
</dbReference>
<keyword evidence="5" id="KW-0560">Oxidoreductase</keyword>
<dbReference type="InterPro" id="IPR051473">
    <property type="entry name" value="P2Ox-like"/>
</dbReference>
<dbReference type="Pfam" id="PF00732">
    <property type="entry name" value="GMC_oxred_N"/>
    <property type="match status" value="1"/>
</dbReference>
<dbReference type="PANTHER" id="PTHR42784:SF1">
    <property type="entry name" value="PYRANOSE 2-OXIDASE"/>
    <property type="match status" value="1"/>
</dbReference>
<evidence type="ECO:0000256" key="1">
    <source>
        <dbReference type="ARBA" id="ARBA00001974"/>
    </source>
</evidence>
<dbReference type="Pfam" id="PF05199">
    <property type="entry name" value="GMC_oxred_C"/>
    <property type="match status" value="1"/>
</dbReference>
<name>A0ABU2LL93_9ACTN</name>
<dbReference type="InterPro" id="IPR000172">
    <property type="entry name" value="GMC_OxRdtase_N"/>
</dbReference>
<dbReference type="SUPFAM" id="SSF51905">
    <property type="entry name" value="FAD/NAD(P)-binding domain"/>
    <property type="match status" value="1"/>
</dbReference>
<reference evidence="8" key="1">
    <citation type="submission" date="2023-07" db="EMBL/GenBank/DDBJ databases">
        <title>30 novel species of actinomycetes from the DSMZ collection.</title>
        <authorList>
            <person name="Nouioui I."/>
        </authorList>
    </citation>
    <scope>NUCLEOTIDE SEQUENCE [LARGE SCALE GENOMIC DNA]</scope>
    <source>
        <strain evidence="8">DSM 44918</strain>
    </source>
</reference>
<keyword evidence="8" id="KW-1185">Reference proteome</keyword>
<dbReference type="RefSeq" id="WP_311596013.1">
    <property type="nucleotide sequence ID" value="NZ_JAVREM010000003.1"/>
</dbReference>
<comment type="cofactor">
    <cofactor evidence="1">
        <name>FAD</name>
        <dbReference type="ChEBI" id="CHEBI:57692"/>
    </cofactor>
</comment>
<comment type="caution">
    <text evidence="7">The sequence shown here is derived from an EMBL/GenBank/DDBJ whole genome shotgun (WGS) entry which is preliminary data.</text>
</comment>
<gene>
    <name evidence="7" type="ORF">RNC47_05600</name>
</gene>
<evidence type="ECO:0000313" key="8">
    <source>
        <dbReference type="Proteomes" id="UP001183420"/>
    </source>
</evidence>
<keyword evidence="4" id="KW-0274">FAD</keyword>
<dbReference type="Proteomes" id="UP001183420">
    <property type="component" value="Unassembled WGS sequence"/>
</dbReference>
<organism evidence="7 8">
    <name type="scientific">Streptomyces millisiae</name>
    <dbReference type="NCBI Taxonomy" id="3075542"/>
    <lineage>
        <taxon>Bacteria</taxon>
        <taxon>Bacillati</taxon>
        <taxon>Actinomycetota</taxon>
        <taxon>Actinomycetes</taxon>
        <taxon>Kitasatosporales</taxon>
        <taxon>Streptomycetaceae</taxon>
        <taxon>Streptomyces</taxon>
    </lineage>
</organism>
<evidence type="ECO:0000259" key="6">
    <source>
        <dbReference type="PROSITE" id="PS51379"/>
    </source>
</evidence>
<protein>
    <submittedName>
        <fullName evidence="7">GMC family oxidoreductase</fullName>
    </submittedName>
</protein>
<evidence type="ECO:0000313" key="7">
    <source>
        <dbReference type="EMBL" id="MDT0317818.1"/>
    </source>
</evidence>
<evidence type="ECO:0000256" key="3">
    <source>
        <dbReference type="ARBA" id="ARBA00022630"/>
    </source>
</evidence>
<evidence type="ECO:0000256" key="2">
    <source>
        <dbReference type="ARBA" id="ARBA00010790"/>
    </source>
</evidence>